<gene>
    <name evidence="1" type="ORF">S01H4_56265</name>
</gene>
<dbReference type="EMBL" id="BART01032585">
    <property type="protein sequence ID" value="GAH12530.1"/>
    <property type="molecule type" value="Genomic_DNA"/>
</dbReference>
<name>X1DWG4_9ZZZZ</name>
<accession>X1DWG4</accession>
<protein>
    <submittedName>
        <fullName evidence="1">Uncharacterized protein</fullName>
    </submittedName>
</protein>
<feature type="non-terminal residue" evidence="1">
    <location>
        <position position="1"/>
    </location>
</feature>
<proteinExistence type="predicted"/>
<comment type="caution">
    <text evidence="1">The sequence shown here is derived from an EMBL/GenBank/DDBJ whole genome shotgun (WGS) entry which is preliminary data.</text>
</comment>
<organism evidence="1">
    <name type="scientific">marine sediment metagenome</name>
    <dbReference type="NCBI Taxonomy" id="412755"/>
    <lineage>
        <taxon>unclassified sequences</taxon>
        <taxon>metagenomes</taxon>
        <taxon>ecological metagenomes</taxon>
    </lineage>
</organism>
<evidence type="ECO:0000313" key="1">
    <source>
        <dbReference type="EMBL" id="GAH12530.1"/>
    </source>
</evidence>
<reference evidence="1" key="1">
    <citation type="journal article" date="2014" name="Front. Microbiol.">
        <title>High frequency of phylogenetically diverse reductive dehalogenase-homologous genes in deep subseafloor sedimentary metagenomes.</title>
        <authorList>
            <person name="Kawai M."/>
            <person name="Futagami T."/>
            <person name="Toyoda A."/>
            <person name="Takaki Y."/>
            <person name="Nishi S."/>
            <person name="Hori S."/>
            <person name="Arai W."/>
            <person name="Tsubouchi T."/>
            <person name="Morono Y."/>
            <person name="Uchiyama I."/>
            <person name="Ito T."/>
            <person name="Fujiyama A."/>
            <person name="Inagaki F."/>
            <person name="Takami H."/>
        </authorList>
    </citation>
    <scope>NUCLEOTIDE SEQUENCE</scope>
    <source>
        <strain evidence="1">Expedition CK06-06</strain>
    </source>
</reference>
<sequence length="33" mass="3671">GLQDGTPPGTLLLYVRKKLQGLRDPHRISKKGK</sequence>
<dbReference type="AlphaFoldDB" id="X1DWG4"/>